<sequence>MQIAFFTWTPWNMPTVSGVHRREVTCRRKPERVAEWQARVSRAIYRSLVLSASLVGSYTRPFFETDTAADAPGTCDEPVLEFFRKFAVYDLLSSPSSEGAVFRRAGAWLLEGILFETKERADFEDRFGRGFGWGELCTLDKCPLSFPSLSALWKCLVSARTWLCGNWRKSSRLCVNKADGDKQIRELIVLFNSFEEGYAYFPKTLKWTEKPAITACAAPEPGTGWGKLRSPYGRSAETLETLNYRHRNMMDNPELEDICPPPLGVKWFEHCLWHYLKLGFAPDAFAFASRTELQQYAQFFHSSTLFAADDLEGRHMANPDRWPI</sequence>
<reference evidence="1" key="1">
    <citation type="journal article" date="2023" name="Access Microbiol">
        <title>De-novo genome assembly for Akanthomyces muscarius, a biocontrol agent of insect agricultural pests.</title>
        <authorList>
            <person name="Erdos Z."/>
            <person name="Studholme D.J."/>
            <person name="Raymond B."/>
            <person name="Sharma M."/>
        </authorList>
    </citation>
    <scope>NUCLEOTIDE SEQUENCE</scope>
    <source>
        <strain evidence="1">Ve6</strain>
    </source>
</reference>
<gene>
    <name evidence="1" type="ORF">LMH87_006164</name>
</gene>
<dbReference type="KEGG" id="amus:LMH87_006164"/>
<proteinExistence type="predicted"/>
<organism evidence="1 2">
    <name type="scientific">Akanthomyces muscarius</name>
    <name type="common">Entomopathogenic fungus</name>
    <name type="synonym">Lecanicillium muscarium</name>
    <dbReference type="NCBI Taxonomy" id="2231603"/>
    <lineage>
        <taxon>Eukaryota</taxon>
        <taxon>Fungi</taxon>
        <taxon>Dikarya</taxon>
        <taxon>Ascomycota</taxon>
        <taxon>Pezizomycotina</taxon>
        <taxon>Sordariomycetes</taxon>
        <taxon>Hypocreomycetidae</taxon>
        <taxon>Hypocreales</taxon>
        <taxon>Cordycipitaceae</taxon>
        <taxon>Akanthomyces</taxon>
    </lineage>
</organism>
<name>A0A9W8QM71_AKAMU</name>
<comment type="caution">
    <text evidence="1">The sequence shown here is derived from an EMBL/GenBank/DDBJ whole genome shotgun (WGS) entry which is preliminary data.</text>
</comment>
<dbReference type="AlphaFoldDB" id="A0A9W8QM71"/>
<dbReference type="EMBL" id="JAJHUN010000001">
    <property type="protein sequence ID" value="KAJ4164491.1"/>
    <property type="molecule type" value="Genomic_DNA"/>
</dbReference>
<dbReference type="Proteomes" id="UP001144673">
    <property type="component" value="Chromosome 1"/>
</dbReference>
<accession>A0A9W8QM71</accession>
<protein>
    <submittedName>
        <fullName evidence="1">Uncharacterized protein</fullName>
    </submittedName>
</protein>
<evidence type="ECO:0000313" key="2">
    <source>
        <dbReference type="Proteomes" id="UP001144673"/>
    </source>
</evidence>
<dbReference type="RefSeq" id="XP_056059406.1">
    <property type="nucleotide sequence ID" value="XM_056204007.1"/>
</dbReference>
<evidence type="ECO:0000313" key="1">
    <source>
        <dbReference type="EMBL" id="KAJ4164491.1"/>
    </source>
</evidence>
<keyword evidence="2" id="KW-1185">Reference proteome</keyword>
<dbReference type="GeneID" id="80893323"/>